<sequence>MQNKQLKPYTNVAVLLLCLLFVLLPDIRFAASDLVSPETELRHSAYHVQYHYTPPAAHHPTTYPDTPGLPAFLWLSSACVALVQRNLHADSRIPILCKHRMLRPLKFRCSFVALFRFAI</sequence>
<dbReference type="Proteomes" id="UP001380953">
    <property type="component" value="Unassembled WGS sequence"/>
</dbReference>
<dbReference type="EMBL" id="JBBKAR010000033">
    <property type="protein sequence ID" value="MEJ8304290.1"/>
    <property type="molecule type" value="Genomic_DNA"/>
</dbReference>
<reference evidence="1" key="1">
    <citation type="submission" date="2024-03" db="EMBL/GenBank/DDBJ databases">
        <title>Whole genome sequecning of epiphytes from Marcgravia umbellata leaves.</title>
        <authorList>
            <person name="Kumar G."/>
            <person name="Savka M.A."/>
        </authorList>
    </citation>
    <scope>NUCLEOTIDE SEQUENCE</scope>
    <source>
        <strain evidence="1">RIT_BL5</strain>
    </source>
</reference>
<evidence type="ECO:0000313" key="2">
    <source>
        <dbReference type="Proteomes" id="UP001380953"/>
    </source>
</evidence>
<accession>A0ACC6PBG6</accession>
<name>A0ACC6PBG6_9BACL</name>
<evidence type="ECO:0000313" key="1">
    <source>
        <dbReference type="EMBL" id="MEJ8304290.1"/>
    </source>
</evidence>
<proteinExistence type="predicted"/>
<comment type="caution">
    <text evidence="1">The sequence shown here is derived from an EMBL/GenBank/DDBJ whole genome shotgun (WGS) entry which is preliminary data.</text>
</comment>
<keyword evidence="2" id="KW-1185">Reference proteome</keyword>
<gene>
    <name evidence="1" type="ORF">WKI47_10340</name>
</gene>
<protein>
    <submittedName>
        <fullName evidence="1">Uncharacterized protein</fullName>
    </submittedName>
</protein>
<organism evidence="1 2">
    <name type="scientific">Saccharibacillus sacchari</name>
    <dbReference type="NCBI Taxonomy" id="456493"/>
    <lineage>
        <taxon>Bacteria</taxon>
        <taxon>Bacillati</taxon>
        <taxon>Bacillota</taxon>
        <taxon>Bacilli</taxon>
        <taxon>Bacillales</taxon>
        <taxon>Paenibacillaceae</taxon>
        <taxon>Saccharibacillus</taxon>
    </lineage>
</organism>